<evidence type="ECO:0000313" key="10">
    <source>
        <dbReference type="Proteomes" id="UP001652432"/>
    </source>
</evidence>
<dbReference type="InterPro" id="IPR047215">
    <property type="entry name" value="Galactose_mutarotase-like"/>
</dbReference>
<dbReference type="PIRSF" id="PIRSF005096">
    <property type="entry name" value="GALM"/>
    <property type="match status" value="1"/>
</dbReference>
<dbReference type="NCBIfam" id="NF008277">
    <property type="entry name" value="PRK11055.1"/>
    <property type="match status" value="1"/>
</dbReference>
<evidence type="ECO:0000313" key="9">
    <source>
        <dbReference type="EMBL" id="MCU6743862.1"/>
    </source>
</evidence>
<dbReference type="Proteomes" id="UP001652432">
    <property type="component" value="Unassembled WGS sequence"/>
</dbReference>
<dbReference type="PANTHER" id="PTHR10091">
    <property type="entry name" value="ALDOSE-1-EPIMERASE"/>
    <property type="match status" value="1"/>
</dbReference>
<protein>
    <recommendedName>
        <fullName evidence="5 8">Aldose 1-epimerase</fullName>
        <ecNumber evidence="4 8">5.1.3.3</ecNumber>
    </recommendedName>
</protein>
<proteinExistence type="inferred from homology"/>
<dbReference type="InterPro" id="IPR014718">
    <property type="entry name" value="GH-type_carb-bd"/>
</dbReference>
<dbReference type="InterPro" id="IPR015443">
    <property type="entry name" value="Aldose_1-epimerase"/>
</dbReference>
<keyword evidence="6 8" id="KW-0413">Isomerase</keyword>
<comment type="similarity">
    <text evidence="3 8">Belongs to the aldose epimerase family.</text>
</comment>
<dbReference type="RefSeq" id="WP_262573832.1">
    <property type="nucleotide sequence ID" value="NZ_JAOQKJ010000003.1"/>
</dbReference>
<comment type="caution">
    <text evidence="9">The sequence shown here is derived from an EMBL/GenBank/DDBJ whole genome shotgun (WGS) entry which is preliminary data.</text>
</comment>
<evidence type="ECO:0000256" key="7">
    <source>
        <dbReference type="ARBA" id="ARBA00023277"/>
    </source>
</evidence>
<organism evidence="9 10">
    <name type="scientific">Suilimivivens aceti</name>
    <dbReference type="NCBI Taxonomy" id="2981774"/>
    <lineage>
        <taxon>Bacteria</taxon>
        <taxon>Bacillati</taxon>
        <taxon>Bacillota</taxon>
        <taxon>Clostridia</taxon>
        <taxon>Lachnospirales</taxon>
        <taxon>Lachnospiraceae</taxon>
        <taxon>Suilimivivens</taxon>
    </lineage>
</organism>
<dbReference type="Gene3D" id="2.70.98.10">
    <property type="match status" value="1"/>
</dbReference>
<dbReference type="EC" id="5.1.3.3" evidence="4 8"/>
<dbReference type="InterPro" id="IPR018052">
    <property type="entry name" value="Ald1_epimerase_CS"/>
</dbReference>
<evidence type="ECO:0000256" key="5">
    <source>
        <dbReference type="ARBA" id="ARBA00014165"/>
    </source>
</evidence>
<dbReference type="InterPro" id="IPR011013">
    <property type="entry name" value="Gal_mutarotase_sf_dom"/>
</dbReference>
<reference evidence="9 10" key="1">
    <citation type="journal article" date="2021" name="ISME Commun">
        <title>Automated analysis of genomic sequences facilitates high-throughput and comprehensive description of bacteria.</title>
        <authorList>
            <person name="Hitch T.C.A."/>
        </authorList>
    </citation>
    <scope>NUCLEOTIDE SEQUENCE [LARGE SCALE GENOMIC DNA]</scope>
    <source>
        <strain evidence="9 10">Sanger_18</strain>
    </source>
</reference>
<keyword evidence="7 8" id="KW-0119">Carbohydrate metabolism</keyword>
<evidence type="ECO:0000256" key="6">
    <source>
        <dbReference type="ARBA" id="ARBA00023235"/>
    </source>
</evidence>
<accession>A0ABT2T1P7</accession>
<evidence type="ECO:0000256" key="3">
    <source>
        <dbReference type="ARBA" id="ARBA00006206"/>
    </source>
</evidence>
<evidence type="ECO:0000256" key="8">
    <source>
        <dbReference type="PIRNR" id="PIRNR005096"/>
    </source>
</evidence>
<dbReference type="SUPFAM" id="SSF74650">
    <property type="entry name" value="Galactose mutarotase-like"/>
    <property type="match status" value="1"/>
</dbReference>
<comment type="pathway">
    <text evidence="2 8">Carbohydrate metabolism; hexose metabolism.</text>
</comment>
<dbReference type="PROSITE" id="PS00545">
    <property type="entry name" value="ALDOSE_1_EPIMERASE"/>
    <property type="match status" value="1"/>
</dbReference>
<dbReference type="InterPro" id="IPR008183">
    <property type="entry name" value="Aldose_1/G6P_1-epimerase"/>
</dbReference>
<dbReference type="CDD" id="cd09019">
    <property type="entry name" value="galactose_mutarotase_like"/>
    <property type="match status" value="1"/>
</dbReference>
<name>A0ABT2T1P7_9FIRM</name>
<dbReference type="Pfam" id="PF01263">
    <property type="entry name" value="Aldose_epim"/>
    <property type="match status" value="1"/>
</dbReference>
<dbReference type="PANTHER" id="PTHR10091:SF0">
    <property type="entry name" value="GALACTOSE MUTAROTASE"/>
    <property type="match status" value="1"/>
</dbReference>
<sequence>MAVRTEAFGKMKDGREITRFFISNGKGMEAGVINYGAILVDLLVPDKNGQTADVVLGYDTLEPYFENGSCFGATIGPNANRIANASFVLEGKKYELARNDGENNLHSDAELGYHKRIWDAQIEGNGVKFTLEDADGSMGFPGNKRVSVTYTVTEENELQIHYHGESDRNTILNMTNHSYFNLAGHDAGRIEGHRLLLHAANYTPVLPGAIPTGEIASVKGTPFDFTTEKEIGRDINEDCEQLKLCKGFDHNFVIDGDYGTLREAARVTEETSGRVMTVLTDLPGVQFYAGNCISRTTGKNGAVYAERSGLALETQYYPDTANEPGFPSAVFGPDRAYDTVTIYRFA</sequence>
<evidence type="ECO:0000256" key="1">
    <source>
        <dbReference type="ARBA" id="ARBA00001614"/>
    </source>
</evidence>
<evidence type="ECO:0000256" key="2">
    <source>
        <dbReference type="ARBA" id="ARBA00005028"/>
    </source>
</evidence>
<keyword evidence="10" id="KW-1185">Reference proteome</keyword>
<gene>
    <name evidence="9" type="ORF">OCV77_05040</name>
</gene>
<comment type="catalytic activity">
    <reaction evidence="1 8">
        <text>alpha-D-glucose = beta-D-glucose</text>
        <dbReference type="Rhea" id="RHEA:10264"/>
        <dbReference type="ChEBI" id="CHEBI:15903"/>
        <dbReference type="ChEBI" id="CHEBI:17925"/>
        <dbReference type="EC" id="5.1.3.3"/>
    </reaction>
</comment>
<evidence type="ECO:0000256" key="4">
    <source>
        <dbReference type="ARBA" id="ARBA00013185"/>
    </source>
</evidence>
<dbReference type="EMBL" id="JAOQKJ010000003">
    <property type="protein sequence ID" value="MCU6743862.1"/>
    <property type="molecule type" value="Genomic_DNA"/>
</dbReference>